<feature type="compositionally biased region" description="Basic and acidic residues" evidence="5">
    <location>
        <begin position="320"/>
        <end position="405"/>
    </location>
</feature>
<accession>A0A2G8KC34</accession>
<evidence type="ECO:0000256" key="5">
    <source>
        <dbReference type="SAM" id="MobiDB-lite"/>
    </source>
</evidence>
<dbReference type="InterPro" id="IPR005120">
    <property type="entry name" value="UPF3_dom"/>
</dbReference>
<evidence type="ECO:0000313" key="8">
    <source>
        <dbReference type="Proteomes" id="UP000230750"/>
    </source>
</evidence>
<dbReference type="AlphaFoldDB" id="A0A2G8KC34"/>
<dbReference type="GO" id="GO:0000184">
    <property type="term" value="P:nuclear-transcribed mRNA catabolic process, nonsense-mediated decay"/>
    <property type="evidence" value="ECO:0007669"/>
    <property type="project" value="UniProtKB-KW"/>
</dbReference>
<dbReference type="EMBL" id="MRZV01000704">
    <property type="protein sequence ID" value="PIK45568.1"/>
    <property type="molecule type" value="Genomic_DNA"/>
</dbReference>
<feature type="compositionally biased region" description="Basic and acidic residues" evidence="5">
    <location>
        <begin position="191"/>
        <end position="275"/>
    </location>
</feature>
<dbReference type="Pfam" id="PF03467">
    <property type="entry name" value="Smg4_UPF3"/>
    <property type="match status" value="1"/>
</dbReference>
<dbReference type="OrthoDB" id="18087at2759"/>
<keyword evidence="8" id="KW-1185">Reference proteome</keyword>
<evidence type="ECO:0000256" key="1">
    <source>
        <dbReference type="ARBA" id="ARBA00004123"/>
    </source>
</evidence>
<evidence type="ECO:0000259" key="6">
    <source>
        <dbReference type="Pfam" id="PF03467"/>
    </source>
</evidence>
<evidence type="ECO:0000313" key="7">
    <source>
        <dbReference type="EMBL" id="PIK45568.1"/>
    </source>
</evidence>
<dbReference type="Gene3D" id="3.30.70.330">
    <property type="match status" value="1"/>
</dbReference>
<dbReference type="PANTHER" id="PTHR13112:SF0">
    <property type="entry name" value="FI21285P1"/>
    <property type="match status" value="1"/>
</dbReference>
<dbReference type="GO" id="GO:0003729">
    <property type="term" value="F:mRNA binding"/>
    <property type="evidence" value="ECO:0007669"/>
    <property type="project" value="TreeGrafter"/>
</dbReference>
<dbReference type="InterPro" id="IPR039722">
    <property type="entry name" value="Upf3"/>
</dbReference>
<evidence type="ECO:0000256" key="2">
    <source>
        <dbReference type="ARBA" id="ARBA00005991"/>
    </source>
</evidence>
<dbReference type="Proteomes" id="UP000230750">
    <property type="component" value="Unassembled WGS sequence"/>
</dbReference>
<evidence type="ECO:0000256" key="4">
    <source>
        <dbReference type="ARBA" id="ARBA00023242"/>
    </source>
</evidence>
<sequence length="465" mass="54780">MTKDTKEVVGKIPPKTVTVKQQKDAPMLKVVIRCLPPTLTEEEFLKLVEPLTGHDFFNFFNADSSLGQYACSRAYINFLKQSDVVNFRDKWDGFPFKDTNGKEYPAVVELAPYQKIPKRSNRKPDPRCGTIEEDEDYQKFLEVLNAEIEPLPSAEAYLEELEAKQRAAATTKVTTPLIDFLKKKRVERIKARDKAREERRQKEKERKRQREEEKRRQEKERRKKKEERERRDKDIKQKKEEAVKSDGEKKTREREKIVKEDDRRRSREVEKRDSQIKLLKKLTRIIKLILTTEAEIQGEEEGTLIKLEKNYRGRGGRGGSEGREGRREGKGREVRRKPENVRQQESSSRDKDQSSGGRDRNAYSKSINDKRKPPGREGKDKDWDRYRDRGGGRDRYGDRERDRRQPSKTSSQESLQRAGKPRSDGNDERQRDRDERKGDKRDERSVGRGTREAKEMLRMQEGRQL</sequence>
<keyword evidence="4" id="KW-0539">Nucleus</keyword>
<feature type="region of interest" description="Disordered" evidence="5">
    <location>
        <begin position="290"/>
        <end position="465"/>
    </location>
</feature>
<dbReference type="GO" id="GO:0005737">
    <property type="term" value="C:cytoplasm"/>
    <property type="evidence" value="ECO:0007669"/>
    <property type="project" value="TreeGrafter"/>
</dbReference>
<gene>
    <name evidence="7" type="ORF">BSL78_17563</name>
</gene>
<protein>
    <submittedName>
        <fullName evidence="7">Putative regulator of nonsense transcripts 3A-like</fullName>
    </submittedName>
</protein>
<dbReference type="PANTHER" id="PTHR13112">
    <property type="entry name" value="UPF3 REGULATOR OF NONSENSE TRANSCRIPTS-LIKE PROTEIN"/>
    <property type="match status" value="1"/>
</dbReference>
<dbReference type="GO" id="GO:0045727">
    <property type="term" value="P:positive regulation of translation"/>
    <property type="evidence" value="ECO:0007669"/>
    <property type="project" value="TreeGrafter"/>
</dbReference>
<dbReference type="SUPFAM" id="SSF54928">
    <property type="entry name" value="RNA-binding domain, RBD"/>
    <property type="match status" value="1"/>
</dbReference>
<proteinExistence type="inferred from homology"/>
<evidence type="ECO:0000256" key="3">
    <source>
        <dbReference type="ARBA" id="ARBA00023161"/>
    </source>
</evidence>
<feature type="compositionally biased region" description="Basic and acidic residues" evidence="5">
    <location>
        <begin position="421"/>
        <end position="465"/>
    </location>
</feature>
<feature type="domain" description="UPF3" evidence="6">
    <location>
        <begin position="27"/>
        <end position="185"/>
    </location>
</feature>
<reference evidence="7 8" key="1">
    <citation type="journal article" date="2017" name="PLoS Biol.">
        <title>The sea cucumber genome provides insights into morphological evolution and visceral regeneration.</title>
        <authorList>
            <person name="Zhang X."/>
            <person name="Sun L."/>
            <person name="Yuan J."/>
            <person name="Sun Y."/>
            <person name="Gao Y."/>
            <person name="Zhang L."/>
            <person name="Li S."/>
            <person name="Dai H."/>
            <person name="Hamel J.F."/>
            <person name="Liu C."/>
            <person name="Yu Y."/>
            <person name="Liu S."/>
            <person name="Lin W."/>
            <person name="Guo K."/>
            <person name="Jin S."/>
            <person name="Xu P."/>
            <person name="Storey K.B."/>
            <person name="Huan P."/>
            <person name="Zhang T."/>
            <person name="Zhou Y."/>
            <person name="Zhang J."/>
            <person name="Lin C."/>
            <person name="Li X."/>
            <person name="Xing L."/>
            <person name="Huo D."/>
            <person name="Sun M."/>
            <person name="Wang L."/>
            <person name="Mercier A."/>
            <person name="Li F."/>
            <person name="Yang H."/>
            <person name="Xiang J."/>
        </authorList>
    </citation>
    <scope>NUCLEOTIDE SEQUENCE [LARGE SCALE GENOMIC DNA]</scope>
    <source>
        <strain evidence="7">Shaxun</strain>
        <tissue evidence="7">Muscle</tissue>
    </source>
</reference>
<organism evidence="7 8">
    <name type="scientific">Stichopus japonicus</name>
    <name type="common">Sea cucumber</name>
    <dbReference type="NCBI Taxonomy" id="307972"/>
    <lineage>
        <taxon>Eukaryota</taxon>
        <taxon>Metazoa</taxon>
        <taxon>Echinodermata</taxon>
        <taxon>Eleutherozoa</taxon>
        <taxon>Echinozoa</taxon>
        <taxon>Holothuroidea</taxon>
        <taxon>Aspidochirotacea</taxon>
        <taxon>Aspidochirotida</taxon>
        <taxon>Stichopodidae</taxon>
        <taxon>Apostichopus</taxon>
    </lineage>
</organism>
<comment type="caution">
    <text evidence="7">The sequence shown here is derived from an EMBL/GenBank/DDBJ whole genome shotgun (WGS) entry which is preliminary data.</text>
</comment>
<dbReference type="InterPro" id="IPR012677">
    <property type="entry name" value="Nucleotide-bd_a/b_plait_sf"/>
</dbReference>
<name>A0A2G8KC34_STIJA</name>
<dbReference type="InterPro" id="IPR035979">
    <property type="entry name" value="RBD_domain_sf"/>
</dbReference>
<keyword evidence="3" id="KW-0866">Nonsense-mediated mRNA decay</keyword>
<dbReference type="CDD" id="cd12455">
    <property type="entry name" value="RRM_like_Smg4_UPF3"/>
    <property type="match status" value="1"/>
</dbReference>
<comment type="similarity">
    <text evidence="2">Belongs to the RENT3 family.</text>
</comment>
<comment type="subcellular location">
    <subcellularLocation>
        <location evidence="1">Nucleus</location>
    </subcellularLocation>
</comment>
<feature type="region of interest" description="Disordered" evidence="5">
    <location>
        <begin position="191"/>
        <end position="276"/>
    </location>
</feature>
<dbReference type="GO" id="GO:0005730">
    <property type="term" value="C:nucleolus"/>
    <property type="evidence" value="ECO:0007669"/>
    <property type="project" value="TreeGrafter"/>
</dbReference>
<dbReference type="STRING" id="307972.A0A2G8KC34"/>